<dbReference type="EMBL" id="DVHB01000127">
    <property type="protein sequence ID" value="HIR40136.1"/>
    <property type="molecule type" value="Genomic_DNA"/>
</dbReference>
<reference evidence="2" key="1">
    <citation type="submission" date="2020-10" db="EMBL/GenBank/DDBJ databases">
        <authorList>
            <person name="Gilroy R."/>
        </authorList>
    </citation>
    <scope>NUCLEOTIDE SEQUENCE</scope>
    <source>
        <strain evidence="2">ChiW25-3613</strain>
    </source>
</reference>
<comment type="caution">
    <text evidence="2">The sequence shown here is derived from an EMBL/GenBank/DDBJ whole genome shotgun (WGS) entry which is preliminary data.</text>
</comment>
<keyword evidence="1" id="KW-0732">Signal</keyword>
<evidence type="ECO:0008006" key="4">
    <source>
        <dbReference type="Google" id="ProtNLM"/>
    </source>
</evidence>
<feature type="signal peptide" evidence="1">
    <location>
        <begin position="1"/>
        <end position="19"/>
    </location>
</feature>
<sequence length="140" mass="15757">MSKIKKFLLLGMFSVFIFACLGAAACKEQLSDETKAEIETAYFSYAYSYDDSIYETQFEKYGGTYSGNIVAMMSCRSNNLVVSETVIEYYVDDVFVCDLPNGSYSLIVYTQSKEIADFQSAYNDGIITKNNLMSIRNALK</sequence>
<accession>A0A9D1AJ53</accession>
<name>A0A9D1AJ53_9FIRM</name>
<reference evidence="2" key="2">
    <citation type="journal article" date="2021" name="PeerJ">
        <title>Extensive microbial diversity within the chicken gut microbiome revealed by metagenomics and culture.</title>
        <authorList>
            <person name="Gilroy R."/>
            <person name="Ravi A."/>
            <person name="Getino M."/>
            <person name="Pursley I."/>
            <person name="Horton D.L."/>
            <person name="Alikhan N.F."/>
            <person name="Baker D."/>
            <person name="Gharbi K."/>
            <person name="Hall N."/>
            <person name="Watson M."/>
            <person name="Adriaenssens E.M."/>
            <person name="Foster-Nyarko E."/>
            <person name="Jarju S."/>
            <person name="Secka A."/>
            <person name="Antonio M."/>
            <person name="Oren A."/>
            <person name="Chaudhuri R.R."/>
            <person name="La Ragione R."/>
            <person name="Hildebrand F."/>
            <person name="Pallen M.J."/>
        </authorList>
    </citation>
    <scope>NUCLEOTIDE SEQUENCE</scope>
    <source>
        <strain evidence="2">ChiW25-3613</strain>
    </source>
</reference>
<dbReference type="AlphaFoldDB" id="A0A9D1AJ53"/>
<evidence type="ECO:0000256" key="1">
    <source>
        <dbReference type="SAM" id="SignalP"/>
    </source>
</evidence>
<feature type="chain" id="PRO_5038931133" description="Lipoprotein" evidence="1">
    <location>
        <begin position="20"/>
        <end position="140"/>
    </location>
</feature>
<proteinExistence type="predicted"/>
<dbReference type="PROSITE" id="PS51257">
    <property type="entry name" value="PROKAR_LIPOPROTEIN"/>
    <property type="match status" value="1"/>
</dbReference>
<evidence type="ECO:0000313" key="2">
    <source>
        <dbReference type="EMBL" id="HIR40136.1"/>
    </source>
</evidence>
<dbReference type="Proteomes" id="UP000824179">
    <property type="component" value="Unassembled WGS sequence"/>
</dbReference>
<organism evidence="2 3">
    <name type="scientific">Candidatus Coproplasma stercoripullorum</name>
    <dbReference type="NCBI Taxonomy" id="2840751"/>
    <lineage>
        <taxon>Bacteria</taxon>
        <taxon>Bacillati</taxon>
        <taxon>Bacillota</taxon>
        <taxon>Clostridia</taxon>
        <taxon>Eubacteriales</taxon>
        <taxon>Candidatus Coproplasma</taxon>
    </lineage>
</organism>
<evidence type="ECO:0000313" key="3">
    <source>
        <dbReference type="Proteomes" id="UP000824179"/>
    </source>
</evidence>
<gene>
    <name evidence="2" type="ORF">IAB90_07135</name>
</gene>
<protein>
    <recommendedName>
        <fullName evidence="4">Lipoprotein</fullName>
    </recommendedName>
</protein>